<dbReference type="PANTHER" id="PTHR47338">
    <property type="entry name" value="ZN(II)2CYS6 TRANSCRIPTION FACTOR (EUROFUNG)-RELATED"/>
    <property type="match status" value="1"/>
</dbReference>
<comment type="caution">
    <text evidence="8">The sequence shown here is derived from an EMBL/GenBank/DDBJ whole genome shotgun (WGS) entry which is preliminary data.</text>
</comment>
<sequence length="342" mass="37921">MWNSSVITFRGDKICKMGSTEDERPSKRARQACEPCRRKKSRCPGEKPTCSYCARLGQQCVYAGTETGEGDFGPSQRMMVMEERISGIEGKLEQLMEYITRPASNHLSSPIVPENNPRIPEFPPTESSSIAGSSGFPDAELYLTFCNGQPIMLFPNRSSLASLGKRDPELLLTIEALGVRFKRPGVIDQGIQLEIKRKTERACEMVMMRLASGTVELSTIQTLCLLSMLEFTAGHIIRAGSYTRLATYLMGNLRISGLESISNLETERDERKLCYVKSPRHWEPRCSTKILPVVAAVTPSQILASMVPVFTQASCGRWQVTMPPAMSALTLIPHGLRTPITP</sequence>
<accession>A0AAI9T8J8</accession>
<evidence type="ECO:0000256" key="1">
    <source>
        <dbReference type="ARBA" id="ARBA00004123"/>
    </source>
</evidence>
<dbReference type="EMBL" id="LACB01000513">
    <property type="protein sequence ID" value="KAJ9482755.1"/>
    <property type="molecule type" value="Genomic_DNA"/>
</dbReference>
<gene>
    <name evidence="8" type="ORF">VN97_g10659</name>
</gene>
<dbReference type="CDD" id="cd00067">
    <property type="entry name" value="GAL4"/>
    <property type="match status" value="1"/>
</dbReference>
<dbReference type="CDD" id="cd12148">
    <property type="entry name" value="fungal_TF_MHR"/>
    <property type="match status" value="1"/>
</dbReference>
<reference evidence="8" key="1">
    <citation type="submission" date="2015-06" db="EMBL/GenBank/DDBJ databases">
        <authorList>
            <person name="Nguyen H."/>
        </authorList>
    </citation>
    <scope>NUCLEOTIDE SEQUENCE</scope>
    <source>
        <strain evidence="8">DAOM 180753</strain>
    </source>
</reference>
<dbReference type="SUPFAM" id="SSF57701">
    <property type="entry name" value="Zn2/Cys6 DNA-binding domain"/>
    <property type="match status" value="1"/>
</dbReference>
<dbReference type="PANTHER" id="PTHR47338:SF9">
    <property type="entry name" value="ZN(II)2CYS6 TRANSCRIPTION FACTOR (EUROFUNG)"/>
    <property type="match status" value="1"/>
</dbReference>
<comment type="subcellular location">
    <subcellularLocation>
        <location evidence="1">Nucleus</location>
    </subcellularLocation>
</comment>
<keyword evidence="4" id="KW-0238">DNA-binding</keyword>
<dbReference type="Gene3D" id="4.10.240.10">
    <property type="entry name" value="Zn(2)-C6 fungal-type DNA-binding domain"/>
    <property type="match status" value="1"/>
</dbReference>
<dbReference type="GO" id="GO:0000981">
    <property type="term" value="F:DNA-binding transcription factor activity, RNA polymerase II-specific"/>
    <property type="evidence" value="ECO:0007669"/>
    <property type="project" value="InterPro"/>
</dbReference>
<dbReference type="PROSITE" id="PS00463">
    <property type="entry name" value="ZN2_CY6_FUNGAL_1"/>
    <property type="match status" value="1"/>
</dbReference>
<evidence type="ECO:0000313" key="9">
    <source>
        <dbReference type="Proteomes" id="UP001227192"/>
    </source>
</evidence>
<evidence type="ECO:0000256" key="6">
    <source>
        <dbReference type="ARBA" id="ARBA00023242"/>
    </source>
</evidence>
<evidence type="ECO:0000256" key="4">
    <source>
        <dbReference type="ARBA" id="ARBA00023125"/>
    </source>
</evidence>
<evidence type="ECO:0000256" key="2">
    <source>
        <dbReference type="ARBA" id="ARBA00022723"/>
    </source>
</evidence>
<dbReference type="GO" id="GO:0008270">
    <property type="term" value="F:zinc ion binding"/>
    <property type="evidence" value="ECO:0007669"/>
    <property type="project" value="InterPro"/>
</dbReference>
<name>A0AAI9T8J8_PENTH</name>
<dbReference type="Proteomes" id="UP001227192">
    <property type="component" value="Unassembled WGS sequence"/>
</dbReference>
<dbReference type="InterPro" id="IPR036864">
    <property type="entry name" value="Zn2-C6_fun-type_DNA-bd_sf"/>
</dbReference>
<evidence type="ECO:0000256" key="5">
    <source>
        <dbReference type="ARBA" id="ARBA00023163"/>
    </source>
</evidence>
<reference evidence="8" key="2">
    <citation type="journal article" date="2016" name="Fungal Biol.">
        <title>Ochratoxin A production by Penicillium thymicola.</title>
        <authorList>
            <person name="Nguyen H.D.T."/>
            <person name="McMullin D.R."/>
            <person name="Ponomareva E."/>
            <person name="Riley R."/>
            <person name="Pomraning K.R."/>
            <person name="Baker S.E."/>
            <person name="Seifert K.A."/>
        </authorList>
    </citation>
    <scope>NUCLEOTIDE SEQUENCE</scope>
    <source>
        <strain evidence="8">DAOM 180753</strain>
    </source>
</reference>
<dbReference type="GO" id="GO:0005634">
    <property type="term" value="C:nucleus"/>
    <property type="evidence" value="ECO:0007669"/>
    <property type="project" value="UniProtKB-SubCell"/>
</dbReference>
<evidence type="ECO:0000259" key="7">
    <source>
        <dbReference type="PROSITE" id="PS50048"/>
    </source>
</evidence>
<dbReference type="PROSITE" id="PS50048">
    <property type="entry name" value="ZN2_CY6_FUNGAL_2"/>
    <property type="match status" value="1"/>
</dbReference>
<evidence type="ECO:0000256" key="3">
    <source>
        <dbReference type="ARBA" id="ARBA00023015"/>
    </source>
</evidence>
<dbReference type="InterPro" id="IPR001138">
    <property type="entry name" value="Zn2Cys6_DnaBD"/>
</dbReference>
<keyword evidence="9" id="KW-1185">Reference proteome</keyword>
<keyword evidence="2" id="KW-0479">Metal-binding</keyword>
<dbReference type="SMART" id="SM00066">
    <property type="entry name" value="GAL4"/>
    <property type="match status" value="1"/>
</dbReference>
<keyword evidence="6" id="KW-0539">Nucleus</keyword>
<keyword evidence="5" id="KW-0804">Transcription</keyword>
<evidence type="ECO:0000313" key="8">
    <source>
        <dbReference type="EMBL" id="KAJ9482755.1"/>
    </source>
</evidence>
<dbReference type="Pfam" id="PF00172">
    <property type="entry name" value="Zn_clus"/>
    <property type="match status" value="1"/>
</dbReference>
<dbReference type="AlphaFoldDB" id="A0AAI9T8J8"/>
<keyword evidence="3" id="KW-0805">Transcription regulation</keyword>
<protein>
    <recommendedName>
        <fullName evidence="7">Zn(2)-C6 fungal-type domain-containing protein</fullName>
    </recommendedName>
</protein>
<proteinExistence type="predicted"/>
<dbReference type="GO" id="GO:0003677">
    <property type="term" value="F:DNA binding"/>
    <property type="evidence" value="ECO:0007669"/>
    <property type="project" value="UniProtKB-KW"/>
</dbReference>
<organism evidence="8 9">
    <name type="scientific">Penicillium thymicola</name>
    <dbReference type="NCBI Taxonomy" id="293382"/>
    <lineage>
        <taxon>Eukaryota</taxon>
        <taxon>Fungi</taxon>
        <taxon>Dikarya</taxon>
        <taxon>Ascomycota</taxon>
        <taxon>Pezizomycotina</taxon>
        <taxon>Eurotiomycetes</taxon>
        <taxon>Eurotiomycetidae</taxon>
        <taxon>Eurotiales</taxon>
        <taxon>Aspergillaceae</taxon>
        <taxon>Penicillium</taxon>
    </lineage>
</organism>
<feature type="domain" description="Zn(2)-C6 fungal-type" evidence="7">
    <location>
        <begin position="32"/>
        <end position="62"/>
    </location>
</feature>
<dbReference type="InterPro" id="IPR050815">
    <property type="entry name" value="TF_fung"/>
</dbReference>